<reference evidence="2" key="1">
    <citation type="submission" date="2021-09" db="EMBL/GenBank/DDBJ databases">
        <authorList>
            <consortium name="AG Swart"/>
            <person name="Singh M."/>
            <person name="Singh A."/>
            <person name="Seah K."/>
            <person name="Emmerich C."/>
        </authorList>
    </citation>
    <scope>NUCLEOTIDE SEQUENCE</scope>
    <source>
        <strain evidence="2">ATCC30299</strain>
    </source>
</reference>
<evidence type="ECO:0000313" key="2">
    <source>
        <dbReference type="EMBL" id="CAG9331289.1"/>
    </source>
</evidence>
<name>A0AAU9JZV8_9CILI</name>
<dbReference type="AlphaFoldDB" id="A0AAU9JZV8"/>
<sequence length="270" mass="32529">MDKTNPKKELVRRILESSPDIKKLQGWNQNASKVKSSLIFEEAAKQIAKKKLEIQQLTEENQKQSYQLEKLQTYFSKRNEKNEKLTKRKTDLEAQYKALYEENKRQYEKREQELRGIEERNQEIREEIDNVTEERENQLKEADLRIQKLMQIADKALLQTREEKEARLKYQRSISTLYHLEGEVKKMELITEKQKKKLSILMDLLEASRDHLSRSIDQKTQLLNQTSEAAEKMCELCEKTLKEEQEFYEERDYDMMHTPPYIQVKRRPRK</sequence>
<feature type="coiled-coil region" evidence="1">
    <location>
        <begin position="40"/>
        <end position="159"/>
    </location>
</feature>
<dbReference type="Proteomes" id="UP001162131">
    <property type="component" value="Unassembled WGS sequence"/>
</dbReference>
<proteinExistence type="predicted"/>
<dbReference type="EMBL" id="CAJZBQ010000053">
    <property type="protein sequence ID" value="CAG9331289.1"/>
    <property type="molecule type" value="Genomic_DNA"/>
</dbReference>
<evidence type="ECO:0000313" key="3">
    <source>
        <dbReference type="Proteomes" id="UP001162131"/>
    </source>
</evidence>
<keyword evidence="3" id="KW-1185">Reference proteome</keyword>
<comment type="caution">
    <text evidence="2">The sequence shown here is derived from an EMBL/GenBank/DDBJ whole genome shotgun (WGS) entry which is preliminary data.</text>
</comment>
<accession>A0AAU9JZV8</accession>
<organism evidence="2 3">
    <name type="scientific">Blepharisma stoltei</name>
    <dbReference type="NCBI Taxonomy" id="1481888"/>
    <lineage>
        <taxon>Eukaryota</taxon>
        <taxon>Sar</taxon>
        <taxon>Alveolata</taxon>
        <taxon>Ciliophora</taxon>
        <taxon>Postciliodesmatophora</taxon>
        <taxon>Heterotrichea</taxon>
        <taxon>Heterotrichida</taxon>
        <taxon>Blepharismidae</taxon>
        <taxon>Blepharisma</taxon>
    </lineage>
</organism>
<keyword evidence="1" id="KW-0175">Coiled coil</keyword>
<protein>
    <submittedName>
        <fullName evidence="2">Uncharacterized protein</fullName>
    </submittedName>
</protein>
<gene>
    <name evidence="2" type="ORF">BSTOLATCC_MIC53364</name>
</gene>
<evidence type="ECO:0000256" key="1">
    <source>
        <dbReference type="SAM" id="Coils"/>
    </source>
</evidence>